<dbReference type="Gene3D" id="2.170.130.10">
    <property type="entry name" value="TonB-dependent receptor, plug domain"/>
    <property type="match status" value="1"/>
</dbReference>
<feature type="domain" description="Outer membrane protein beta-barrel" evidence="5">
    <location>
        <begin position="365"/>
        <end position="746"/>
    </location>
</feature>
<organism evidence="6 7">
    <name type="scientific">Prevotella intermedia</name>
    <dbReference type="NCBI Taxonomy" id="28131"/>
    <lineage>
        <taxon>Bacteria</taxon>
        <taxon>Pseudomonadati</taxon>
        <taxon>Bacteroidota</taxon>
        <taxon>Bacteroidia</taxon>
        <taxon>Bacteroidales</taxon>
        <taxon>Prevotellaceae</taxon>
        <taxon>Prevotella</taxon>
    </lineage>
</organism>
<dbReference type="InterPro" id="IPR036942">
    <property type="entry name" value="Beta-barrel_TonB_sf"/>
</dbReference>
<evidence type="ECO:0000259" key="5">
    <source>
        <dbReference type="Pfam" id="PF14905"/>
    </source>
</evidence>
<comment type="subcellular location">
    <subcellularLocation>
        <location evidence="1">Cell outer membrane</location>
    </subcellularLocation>
</comment>
<feature type="signal peptide" evidence="4">
    <location>
        <begin position="1"/>
        <end position="22"/>
    </location>
</feature>
<dbReference type="RefSeq" id="WP_100023040.1">
    <property type="nucleotide sequence ID" value="NZ_CP024696.1"/>
</dbReference>
<proteinExistence type="predicted"/>
<reference evidence="6 7" key="1">
    <citation type="submission" date="2017-11" db="EMBL/GenBank/DDBJ databases">
        <title>Genome sequencing of Prevotella intermedia KCOM 2033.</title>
        <authorList>
            <person name="Kook J.-K."/>
            <person name="Park S.-N."/>
            <person name="Lim Y.K."/>
        </authorList>
    </citation>
    <scope>NUCLEOTIDE SEQUENCE [LARGE SCALE GENOMIC DNA]</scope>
    <source>
        <strain evidence="6 7">KCOM 2033</strain>
    </source>
</reference>
<evidence type="ECO:0000313" key="6">
    <source>
        <dbReference type="EMBL" id="ATV52635.1"/>
    </source>
</evidence>
<dbReference type="InterPro" id="IPR037066">
    <property type="entry name" value="Plug_dom_sf"/>
</dbReference>
<feature type="chain" id="PRO_5013649199" evidence="4">
    <location>
        <begin position="23"/>
        <end position="768"/>
    </location>
</feature>
<dbReference type="EMBL" id="CP024696">
    <property type="protein sequence ID" value="ATV52635.1"/>
    <property type="molecule type" value="Genomic_DNA"/>
</dbReference>
<dbReference type="Proteomes" id="UP000229323">
    <property type="component" value="Chromosome"/>
</dbReference>
<evidence type="ECO:0000256" key="1">
    <source>
        <dbReference type="ARBA" id="ARBA00004442"/>
    </source>
</evidence>
<name>A0A2D3NB87_PREIN</name>
<dbReference type="InterPro" id="IPR041700">
    <property type="entry name" value="OMP_b-brl_3"/>
</dbReference>
<keyword evidence="3" id="KW-0998">Cell outer membrane</keyword>
<dbReference type="GO" id="GO:0009279">
    <property type="term" value="C:cell outer membrane"/>
    <property type="evidence" value="ECO:0007669"/>
    <property type="project" value="UniProtKB-SubCell"/>
</dbReference>
<dbReference type="Pfam" id="PF13715">
    <property type="entry name" value="CarbopepD_reg_2"/>
    <property type="match status" value="1"/>
</dbReference>
<keyword evidence="6" id="KW-0675">Receptor</keyword>
<accession>A0A2D3NB87</accession>
<evidence type="ECO:0000256" key="3">
    <source>
        <dbReference type="ARBA" id="ARBA00023237"/>
    </source>
</evidence>
<protein>
    <submittedName>
        <fullName evidence="6">TonB-dependent receptor</fullName>
    </submittedName>
</protein>
<evidence type="ECO:0000313" key="7">
    <source>
        <dbReference type="Proteomes" id="UP000229323"/>
    </source>
</evidence>
<evidence type="ECO:0000256" key="4">
    <source>
        <dbReference type="SAM" id="SignalP"/>
    </source>
</evidence>
<dbReference type="SUPFAM" id="SSF56935">
    <property type="entry name" value="Porins"/>
    <property type="match status" value="1"/>
</dbReference>
<keyword evidence="2" id="KW-0472">Membrane</keyword>
<dbReference type="AlphaFoldDB" id="A0A2D3NB87"/>
<dbReference type="Pfam" id="PF14905">
    <property type="entry name" value="OMP_b-brl_3"/>
    <property type="match status" value="1"/>
</dbReference>
<keyword evidence="4" id="KW-0732">Signal</keyword>
<evidence type="ECO:0000256" key="2">
    <source>
        <dbReference type="ARBA" id="ARBA00023136"/>
    </source>
</evidence>
<sequence>MRKNIQTTLLLLFFFTSLDTMAQSIKGKVVDAQGAPLELANVCLLSKADSSFISGAASKADGVFTIETKSIDGILRVSCMGYETKYSDCHSADAGTIILMPSSNEMAEVVVKGNRRLYTMNAGGLTSTIQGSALAKLPSLSDVLNQLPFLSASDNAITVLGKGKPLVYLDGRKITSNTELVGLKGNQIRNVQVIMNPGSRYPSNVGAVIRITTIRTQGDGWSGTIQWNGKVNHNFGQNDFLKLNYRKGRFDIFGSVYYQENKSDEEQTNDVAFNYKGTTIVSHNSNKQNSKGRYLVSQAGTNYVSLDNSFYVGLKYIYSRTIKIPFNLYSTLTSSDLEGNHTFNSYYFQNYYGGRHNATAYLLKTFKNKWEVEMNTTYARIDFTTDLNTTEIEHNKTITVGSKSYRKTDMFAENVMFSKSMPIGKFTFGEEYTYTNNTQAFELADPDHTSSLTSNGNQAKQNSLALFSEYSKAWKHWSTNVGLRYEWVAFDYRLNGVKQDAQSKKYGNLLPTLSLNYSKSSFGTTLSLRSIIARPSYMQLRASRAYNNRYAYEGGNPSLQPANIYDLGLLLRYKDLVLSSNYIIYKNAISFYEEVLEDKPVRLNSFINIDYQSFNLMASYAPTFGIWKPSVTLQAYFQQLEYNSMKYTKPIAKYSFKNLFSFPKSYTATLNFSGYTAGNDGLLYYKHNFTTSASLIKSFPFGLMVALSIEDIFHTSRERWTVKTPDIEATKWLKGDTQSFTLTLRYSFNTARSKYKGKGAGNSEINRL</sequence>
<dbReference type="InterPro" id="IPR008969">
    <property type="entry name" value="CarboxyPept-like_regulatory"/>
</dbReference>
<dbReference type="Gene3D" id="2.40.170.20">
    <property type="entry name" value="TonB-dependent receptor, beta-barrel domain"/>
    <property type="match status" value="1"/>
</dbReference>
<dbReference type="SUPFAM" id="SSF49464">
    <property type="entry name" value="Carboxypeptidase regulatory domain-like"/>
    <property type="match status" value="1"/>
</dbReference>
<gene>
    <name evidence="6" type="ORF">CTM50_06035</name>
</gene>